<evidence type="ECO:0000256" key="10">
    <source>
        <dbReference type="ARBA" id="ARBA00022932"/>
    </source>
</evidence>
<protein>
    <recommendedName>
        <fullName evidence="4 13">Error-prone DNA polymerase</fullName>
        <ecNumber evidence="3 13">2.7.7.7</ecNumber>
    </recommendedName>
</protein>
<dbReference type="GO" id="GO:0005737">
    <property type="term" value="C:cytoplasm"/>
    <property type="evidence" value="ECO:0007669"/>
    <property type="project" value="UniProtKB-SubCell"/>
</dbReference>
<dbReference type="InterPro" id="IPR011708">
    <property type="entry name" value="DNA_pol3_alpha_NTPase_dom"/>
</dbReference>
<dbReference type="GO" id="GO:0003887">
    <property type="term" value="F:DNA-directed DNA polymerase activity"/>
    <property type="evidence" value="ECO:0007669"/>
    <property type="project" value="UniProtKB-UniRule"/>
</dbReference>
<feature type="domain" description="Polymerase/histidinol phosphatase N-terminal" evidence="14">
    <location>
        <begin position="7"/>
        <end position="74"/>
    </location>
</feature>
<dbReference type="EMBL" id="LNTA01000177">
    <property type="protein sequence ID" value="KWV12935.1"/>
    <property type="molecule type" value="Genomic_DNA"/>
</dbReference>
<dbReference type="PANTHER" id="PTHR32294:SF4">
    <property type="entry name" value="ERROR-PRONE DNA POLYMERASE"/>
    <property type="match status" value="1"/>
</dbReference>
<dbReference type="GO" id="GO:0008408">
    <property type="term" value="F:3'-5' exonuclease activity"/>
    <property type="evidence" value="ECO:0007669"/>
    <property type="project" value="InterPro"/>
</dbReference>
<evidence type="ECO:0000256" key="2">
    <source>
        <dbReference type="ARBA" id="ARBA00007391"/>
    </source>
</evidence>
<comment type="subcellular location">
    <subcellularLocation>
        <location evidence="1 13">Cytoplasm</location>
    </subcellularLocation>
</comment>
<dbReference type="Pfam" id="PF14579">
    <property type="entry name" value="HHH_6"/>
    <property type="match status" value="1"/>
</dbReference>
<evidence type="ECO:0000313" key="16">
    <source>
        <dbReference type="Proteomes" id="UP000055854"/>
    </source>
</evidence>
<proteinExistence type="inferred from homology"/>
<dbReference type="InterPro" id="IPR004805">
    <property type="entry name" value="DnaE2/DnaE/PolC"/>
</dbReference>
<dbReference type="Pfam" id="PF01336">
    <property type="entry name" value="tRNA_anti-codon"/>
    <property type="match status" value="1"/>
</dbReference>
<dbReference type="SMART" id="SM00481">
    <property type="entry name" value="POLIIIAc"/>
    <property type="match status" value="1"/>
</dbReference>
<evidence type="ECO:0000256" key="13">
    <source>
        <dbReference type="HAMAP-Rule" id="MF_01902"/>
    </source>
</evidence>
<evidence type="ECO:0000256" key="7">
    <source>
        <dbReference type="ARBA" id="ARBA00022695"/>
    </source>
</evidence>
<dbReference type="GO" id="GO:0006281">
    <property type="term" value="P:DNA repair"/>
    <property type="evidence" value="ECO:0007669"/>
    <property type="project" value="UniProtKB-UniRule"/>
</dbReference>
<comment type="caution">
    <text evidence="15">The sequence shown here is derived from an EMBL/GenBank/DDBJ whole genome shotgun (WGS) entry which is preliminary data.</text>
</comment>
<dbReference type="InterPro" id="IPR016195">
    <property type="entry name" value="Pol/histidinol_Pase-like"/>
</dbReference>
<evidence type="ECO:0000256" key="5">
    <source>
        <dbReference type="ARBA" id="ARBA00022490"/>
    </source>
</evidence>
<dbReference type="InterPro" id="IPR023073">
    <property type="entry name" value="DnaE2"/>
</dbReference>
<dbReference type="InterPro" id="IPR004365">
    <property type="entry name" value="NA-bd_OB_tRNA"/>
</dbReference>
<name>A0A125PVD9_XANCT</name>
<dbReference type="CDD" id="cd07434">
    <property type="entry name" value="PHP_PolIIIA_DnaE2"/>
    <property type="match status" value="1"/>
</dbReference>
<evidence type="ECO:0000256" key="6">
    <source>
        <dbReference type="ARBA" id="ARBA00022679"/>
    </source>
</evidence>
<organism evidence="15 16">
    <name type="scientific">Xanthomonas campestris pv. translucens</name>
    <dbReference type="NCBI Taxonomy" id="343"/>
    <lineage>
        <taxon>Bacteria</taxon>
        <taxon>Pseudomonadati</taxon>
        <taxon>Pseudomonadota</taxon>
        <taxon>Gammaproteobacteria</taxon>
        <taxon>Lysobacterales</taxon>
        <taxon>Lysobacteraceae</taxon>
        <taxon>Xanthomonas</taxon>
        <taxon>Xanthomonas translucens group</taxon>
    </lineage>
</organism>
<dbReference type="NCBIfam" id="NF004225">
    <property type="entry name" value="PRK05672.1"/>
    <property type="match status" value="1"/>
</dbReference>
<comment type="similarity">
    <text evidence="2 13">Belongs to the DNA polymerase type-C family. DnaE2 subfamily.</text>
</comment>
<keyword evidence="5 13" id="KW-0963">Cytoplasm</keyword>
<evidence type="ECO:0000256" key="11">
    <source>
        <dbReference type="ARBA" id="ARBA00023204"/>
    </source>
</evidence>
<dbReference type="GO" id="GO:0003676">
    <property type="term" value="F:nucleic acid binding"/>
    <property type="evidence" value="ECO:0007669"/>
    <property type="project" value="InterPro"/>
</dbReference>
<evidence type="ECO:0000313" key="15">
    <source>
        <dbReference type="EMBL" id="KWV12935.1"/>
    </source>
</evidence>
<comment type="catalytic activity">
    <reaction evidence="12 13">
        <text>DNA(n) + a 2'-deoxyribonucleoside 5'-triphosphate = DNA(n+1) + diphosphate</text>
        <dbReference type="Rhea" id="RHEA:22508"/>
        <dbReference type="Rhea" id="RHEA-COMP:17339"/>
        <dbReference type="Rhea" id="RHEA-COMP:17340"/>
        <dbReference type="ChEBI" id="CHEBI:33019"/>
        <dbReference type="ChEBI" id="CHEBI:61560"/>
        <dbReference type="ChEBI" id="CHEBI:173112"/>
        <dbReference type="EC" id="2.7.7.7"/>
    </reaction>
</comment>
<gene>
    <name evidence="13 15" type="primary">dnaE2</name>
    <name evidence="15" type="ORF">ATB53_04810</name>
</gene>
<dbReference type="PANTHER" id="PTHR32294">
    <property type="entry name" value="DNA POLYMERASE III SUBUNIT ALPHA"/>
    <property type="match status" value="1"/>
</dbReference>
<dbReference type="AlphaFoldDB" id="A0A125PVD9"/>
<dbReference type="InterPro" id="IPR040982">
    <property type="entry name" value="DNA_pol3_finger"/>
</dbReference>
<keyword evidence="7 13" id="KW-0548">Nucleotidyltransferase</keyword>
<dbReference type="Pfam" id="PF17657">
    <property type="entry name" value="DNA_pol3_finger"/>
    <property type="match status" value="1"/>
</dbReference>
<evidence type="ECO:0000256" key="4">
    <source>
        <dbReference type="ARBA" id="ARBA00017273"/>
    </source>
</evidence>
<dbReference type="GO" id="GO:0006260">
    <property type="term" value="P:DNA replication"/>
    <property type="evidence" value="ECO:0007669"/>
    <property type="project" value="UniProtKB-KW"/>
</dbReference>
<keyword evidence="11 13" id="KW-0234">DNA repair</keyword>
<accession>A0A125PVD9</accession>
<dbReference type="SUPFAM" id="SSF89550">
    <property type="entry name" value="PHP domain-like"/>
    <property type="match status" value="1"/>
</dbReference>
<evidence type="ECO:0000256" key="12">
    <source>
        <dbReference type="ARBA" id="ARBA00049244"/>
    </source>
</evidence>
<dbReference type="CDD" id="cd04485">
    <property type="entry name" value="DnaE_OBF"/>
    <property type="match status" value="1"/>
</dbReference>
<dbReference type="InterPro" id="IPR003141">
    <property type="entry name" value="Pol/His_phosphatase_N"/>
</dbReference>
<reference evidence="15 16" key="1">
    <citation type="submission" date="2015-11" db="EMBL/GenBank/DDBJ databases">
        <title>Long Read and Single Molecule DNA Sequencing Simplifies Genome Assembly and TAL Effector Gene Analysis of Xanthomonas translucens.</title>
        <authorList>
            <person name="Peng Z."/>
            <person name="Hu Y."/>
            <person name="Xie J."/>
            <person name="Potnis N."/>
            <person name="Akhunova A."/>
            <person name="Jones J."/>
            <person name="Liu Z."/>
            <person name="White F."/>
            <person name="Liu S."/>
        </authorList>
    </citation>
    <scope>NUCLEOTIDE SEQUENCE [LARGE SCALE GENOMIC DNA]</scope>
    <source>
        <strain evidence="15 16">B1</strain>
    </source>
</reference>
<evidence type="ECO:0000256" key="9">
    <source>
        <dbReference type="ARBA" id="ARBA00022763"/>
    </source>
</evidence>
<evidence type="ECO:0000256" key="1">
    <source>
        <dbReference type="ARBA" id="ARBA00004496"/>
    </source>
</evidence>
<dbReference type="Proteomes" id="UP000055854">
    <property type="component" value="Unassembled WGS sequence"/>
</dbReference>
<dbReference type="InterPro" id="IPR029460">
    <property type="entry name" value="DNAPol_HHH"/>
</dbReference>
<dbReference type="NCBIfam" id="TIGR00594">
    <property type="entry name" value="polc"/>
    <property type="match status" value="1"/>
</dbReference>
<dbReference type="EC" id="2.7.7.7" evidence="3 13"/>
<dbReference type="OrthoDB" id="9803237at2"/>
<sequence>MSGPGYAELHCLSDFSFHRGASSALELFERAKACGYTALAITDECSLAGIVRAHEAAKRTAMHLIVGTEVTLSDGPKVVLLAQDKTGYESICRLITDGRRAAMKGNYVLSRSDLENGMPGTLALWVPNPRIDPEHGAWLKQVFDKRLWLAVELHRDRNDRKRLAALESAAAQLMLPMLAAGDVHMATRGRRALQDVLTATRHNLPVSQAGAHLFRNGERHLRTTEALATVYAPELMAEAVAVARRCTFNLEELKYRYPAEIVPEGHTPATWLRRLTEEGVKWRWPNGEPAKVRHQIEHELTLIRGLDYEAYFLTVHDIVRFARSKKILCQGRGSAANSAVCFALGVTEVDPTHTEMLMERFISKERNEPPDIDIDFEHERREEVIQYIYERYGRERAALAATVICYRAKSAMRDVARALGLPMDQVDALSGCVGWWSGDSPLDDKLVEAGFDPSSPIMRRVIALTEQLLDHPRHLSQHVGGFVISDAPLWSLVPVENAAMPDRTIIQWDKDDLDSLGLLKVDCLALGMLTCIRKALDLIKKHRGRDLTPATIPPEDSATYDMICKADTVGVFQVESRAQMSFLPRMKPRCFYDLVIEVAIIRPGPIQGNMIHPFLQRRQGREEATYPNDAIRQIYQRTLGVPLFQEQVMRMAMVAAGYNAGEADQLRRSMAAWKRHGNMDHHREKIIAGMLNNGYSLEYAEEVFQQIVGFSGYGFPESHAASFAMLTYASCWLKCHEHSAFTCALLNSQPMGFYSTSQLTQDARRKGIEIRPVDVTASDWDNTLEDQADRTQQPAIRLGLREIRGFNQDAALRLMDARAQRPFRTVQELCHRADLDQRELRLLAEAGALAGLSGHRNDARWEVAGVEQQRPLFSDSPDEEEVLLPSPTESENLATDYATLGLTLGRHPLALVREQLRKKRCIDSQEILRRRSGSRVRVAGLVTLRQRPATASGTIFLTLEDEAGNVQVIVWPDLAEEQRKELLGSRLLVVDGKWEWNDGVGNLIANRMHDLSSILGSLDTRSRDFH</sequence>
<dbReference type="Pfam" id="PF02811">
    <property type="entry name" value="PHP"/>
    <property type="match status" value="1"/>
</dbReference>
<dbReference type="Gene3D" id="1.10.150.870">
    <property type="match status" value="1"/>
</dbReference>
<comment type="function">
    <text evidence="13">DNA polymerase involved in damage-induced mutagenesis and translesion synthesis (TLS). It is not the major replicative DNA polymerase.</text>
</comment>
<dbReference type="Gene3D" id="3.20.20.140">
    <property type="entry name" value="Metal-dependent hydrolases"/>
    <property type="match status" value="1"/>
</dbReference>
<keyword evidence="9 13" id="KW-0227">DNA damage</keyword>
<keyword evidence="6 13" id="KW-0808">Transferase</keyword>
<keyword evidence="10 13" id="KW-0239">DNA-directed DNA polymerase</keyword>
<dbReference type="InterPro" id="IPR004013">
    <property type="entry name" value="PHP_dom"/>
</dbReference>
<evidence type="ECO:0000259" key="14">
    <source>
        <dbReference type="SMART" id="SM00481"/>
    </source>
</evidence>
<dbReference type="Pfam" id="PF07733">
    <property type="entry name" value="DNA_pol3_alpha"/>
    <property type="match status" value="1"/>
</dbReference>
<keyword evidence="8 13" id="KW-0235">DNA replication</keyword>
<evidence type="ECO:0000256" key="8">
    <source>
        <dbReference type="ARBA" id="ARBA00022705"/>
    </source>
</evidence>
<dbReference type="RefSeq" id="WP_060748342.1">
    <property type="nucleotide sequence ID" value="NZ_LNTA01000177.1"/>
</dbReference>
<evidence type="ECO:0000256" key="3">
    <source>
        <dbReference type="ARBA" id="ARBA00012417"/>
    </source>
</evidence>
<dbReference type="HAMAP" id="MF_01902">
    <property type="entry name" value="DNApol_error_prone"/>
    <property type="match status" value="1"/>
</dbReference>